<keyword evidence="2" id="KW-1185">Reference proteome</keyword>
<comment type="caution">
    <text evidence="1">The sequence shown here is derived from an EMBL/GenBank/DDBJ whole genome shotgun (WGS) entry which is preliminary data.</text>
</comment>
<dbReference type="Proteomes" id="UP001396334">
    <property type="component" value="Unassembled WGS sequence"/>
</dbReference>
<accession>A0ABR2TDH3</accession>
<dbReference type="EMBL" id="JBBPBN010000006">
    <property type="protein sequence ID" value="KAK9035259.1"/>
    <property type="molecule type" value="Genomic_DNA"/>
</dbReference>
<gene>
    <name evidence="1" type="ORF">V6N11_077306</name>
</gene>
<protein>
    <submittedName>
        <fullName evidence="1">Uncharacterized protein</fullName>
    </submittedName>
</protein>
<evidence type="ECO:0000313" key="2">
    <source>
        <dbReference type="Proteomes" id="UP001396334"/>
    </source>
</evidence>
<reference evidence="1 2" key="1">
    <citation type="journal article" date="2024" name="G3 (Bethesda)">
        <title>Genome assembly of Hibiscus sabdariffa L. provides insights into metabolisms of medicinal natural products.</title>
        <authorList>
            <person name="Kim T."/>
        </authorList>
    </citation>
    <scope>NUCLEOTIDE SEQUENCE [LARGE SCALE GENOMIC DNA]</scope>
    <source>
        <strain evidence="1">TK-2024</strain>
        <tissue evidence="1">Old leaves</tissue>
    </source>
</reference>
<evidence type="ECO:0000313" key="1">
    <source>
        <dbReference type="EMBL" id="KAK9035259.1"/>
    </source>
</evidence>
<name>A0ABR2TDH3_9ROSI</name>
<organism evidence="1 2">
    <name type="scientific">Hibiscus sabdariffa</name>
    <name type="common">roselle</name>
    <dbReference type="NCBI Taxonomy" id="183260"/>
    <lineage>
        <taxon>Eukaryota</taxon>
        <taxon>Viridiplantae</taxon>
        <taxon>Streptophyta</taxon>
        <taxon>Embryophyta</taxon>
        <taxon>Tracheophyta</taxon>
        <taxon>Spermatophyta</taxon>
        <taxon>Magnoliopsida</taxon>
        <taxon>eudicotyledons</taxon>
        <taxon>Gunneridae</taxon>
        <taxon>Pentapetalae</taxon>
        <taxon>rosids</taxon>
        <taxon>malvids</taxon>
        <taxon>Malvales</taxon>
        <taxon>Malvaceae</taxon>
        <taxon>Malvoideae</taxon>
        <taxon>Hibiscus</taxon>
    </lineage>
</organism>
<sequence>MFCSPPLYVLSEVSTPTPDIGLESSLAPILDQHHLSPEVDLPSSLSSQGNVTPYDSIHAREADSYGKGAHTLNHTSQNVVVINDAQNSGVINDAQNVAISNDAQPVGGYATSSISGVSAIVGL</sequence>
<proteinExistence type="predicted"/>